<dbReference type="PANTHER" id="PTHR45255:SF1">
    <property type="entry name" value="DNAJ HOMOLOG SUBFAMILY C MEMBER 24"/>
    <property type="match status" value="1"/>
</dbReference>
<dbReference type="Pfam" id="PF05207">
    <property type="entry name" value="Zn_ribbon_CSL"/>
    <property type="match status" value="1"/>
</dbReference>
<dbReference type="SUPFAM" id="SSF46565">
    <property type="entry name" value="Chaperone J-domain"/>
    <property type="match status" value="1"/>
</dbReference>
<evidence type="ECO:0000259" key="8">
    <source>
        <dbReference type="PROSITE" id="PS51074"/>
    </source>
</evidence>
<dbReference type="Pfam" id="PF00226">
    <property type="entry name" value="DnaJ"/>
    <property type="match status" value="1"/>
</dbReference>
<dbReference type="PROSITE" id="PS50076">
    <property type="entry name" value="DNAJ_2"/>
    <property type="match status" value="1"/>
</dbReference>
<keyword evidence="4" id="KW-0479">Metal-binding</keyword>
<feature type="domain" description="DPH-type MB" evidence="8">
    <location>
        <begin position="75"/>
        <end position="129"/>
    </location>
</feature>
<protein>
    <recommendedName>
        <fullName evidence="3">Diphthamide biosynthesis protein 4</fullName>
    </recommendedName>
</protein>
<dbReference type="InterPro" id="IPR036671">
    <property type="entry name" value="DPH_MB_sf"/>
</dbReference>
<comment type="function">
    <text evidence="1">Required for the first step of diphthamide biosynthesis, the transfer of 3-amino-3-carboxypropyl from S-adenosyl-L-methionine to a histidine residue. Diphthamide is a post-translational modification of histidine which occurs in elongation factor 2.</text>
</comment>
<sequence length="134" mass="15238">FYELLSISRTASIEEIKQAYRRTLLRHHPDRQRGSSAFDASLLKRAYQTLVSPASRALYDASLGKTELRGPESRPAQVVSLEEFEERGTGWTYRCRCGGQYELSEREIESETHVVGCDGCSETIWAGYEVVEEQ</sequence>
<dbReference type="CDD" id="cd06257">
    <property type="entry name" value="DnaJ"/>
    <property type="match status" value="1"/>
</dbReference>
<dbReference type="UniPathway" id="UPA00559"/>
<evidence type="ECO:0000256" key="6">
    <source>
        <dbReference type="ARBA" id="ARBA00023004"/>
    </source>
</evidence>
<evidence type="ECO:0000256" key="5">
    <source>
        <dbReference type="ARBA" id="ARBA00022833"/>
    </source>
</evidence>
<accession>A0A166EZQ5</accession>
<dbReference type="InterPro" id="IPR036869">
    <property type="entry name" value="J_dom_sf"/>
</dbReference>
<evidence type="ECO:0000313" key="10">
    <source>
        <dbReference type="Proteomes" id="UP000076798"/>
    </source>
</evidence>
<dbReference type="OrthoDB" id="445556at2759"/>
<gene>
    <name evidence="9" type="ORF">SISSUDRAFT_983753</name>
</gene>
<dbReference type="PRINTS" id="PR00625">
    <property type="entry name" value="JDOMAIN"/>
</dbReference>
<dbReference type="Gene3D" id="1.10.287.110">
    <property type="entry name" value="DnaJ domain"/>
    <property type="match status" value="1"/>
</dbReference>
<evidence type="ECO:0000259" key="7">
    <source>
        <dbReference type="PROSITE" id="PS50076"/>
    </source>
</evidence>
<dbReference type="AlphaFoldDB" id="A0A166EZQ5"/>
<dbReference type="Gene3D" id="3.10.660.10">
    <property type="entry name" value="DPH Zinc finger"/>
    <property type="match status" value="1"/>
</dbReference>
<organism evidence="9 10">
    <name type="scientific">Sistotremastrum suecicum HHB10207 ss-3</name>
    <dbReference type="NCBI Taxonomy" id="1314776"/>
    <lineage>
        <taxon>Eukaryota</taxon>
        <taxon>Fungi</taxon>
        <taxon>Dikarya</taxon>
        <taxon>Basidiomycota</taxon>
        <taxon>Agaricomycotina</taxon>
        <taxon>Agaricomycetes</taxon>
        <taxon>Sistotremastrales</taxon>
        <taxon>Sistotremastraceae</taxon>
        <taxon>Sistotremastrum</taxon>
    </lineage>
</organism>
<dbReference type="Proteomes" id="UP000076798">
    <property type="component" value="Unassembled WGS sequence"/>
</dbReference>
<dbReference type="EMBL" id="KV428037">
    <property type="protein sequence ID" value="KZT40122.1"/>
    <property type="molecule type" value="Genomic_DNA"/>
</dbReference>
<dbReference type="GO" id="GO:0008198">
    <property type="term" value="F:ferrous iron binding"/>
    <property type="evidence" value="ECO:0007669"/>
    <property type="project" value="TreeGrafter"/>
</dbReference>
<keyword evidence="5" id="KW-0862">Zinc</keyword>
<dbReference type="InterPro" id="IPR001623">
    <property type="entry name" value="DnaJ_domain"/>
</dbReference>
<evidence type="ECO:0000256" key="1">
    <source>
        <dbReference type="ARBA" id="ARBA00003474"/>
    </source>
</evidence>
<dbReference type="PANTHER" id="PTHR45255">
    <property type="entry name" value="DNAJ HOMOLOG SUBFAMILY C MEMBER 24"/>
    <property type="match status" value="1"/>
</dbReference>
<comment type="similarity">
    <text evidence="2">Belongs to the DPH4 family.</text>
</comment>
<keyword evidence="10" id="KW-1185">Reference proteome</keyword>
<dbReference type="GO" id="GO:0017183">
    <property type="term" value="P:protein histidyl modification to diphthamide"/>
    <property type="evidence" value="ECO:0007669"/>
    <property type="project" value="UniProtKB-UniPathway"/>
</dbReference>
<feature type="domain" description="J" evidence="7">
    <location>
        <begin position="1"/>
        <end position="63"/>
    </location>
</feature>
<dbReference type="GO" id="GO:0001671">
    <property type="term" value="F:ATPase activator activity"/>
    <property type="evidence" value="ECO:0007669"/>
    <property type="project" value="TreeGrafter"/>
</dbReference>
<evidence type="ECO:0000313" key="9">
    <source>
        <dbReference type="EMBL" id="KZT40122.1"/>
    </source>
</evidence>
<dbReference type="SMART" id="SM00271">
    <property type="entry name" value="DnaJ"/>
    <property type="match status" value="1"/>
</dbReference>
<proteinExistence type="inferred from homology"/>
<reference evidence="9 10" key="1">
    <citation type="journal article" date="2016" name="Mol. Biol. Evol.">
        <title>Comparative Genomics of Early-Diverging Mushroom-Forming Fungi Provides Insights into the Origins of Lignocellulose Decay Capabilities.</title>
        <authorList>
            <person name="Nagy L.G."/>
            <person name="Riley R."/>
            <person name="Tritt A."/>
            <person name="Adam C."/>
            <person name="Daum C."/>
            <person name="Floudas D."/>
            <person name="Sun H."/>
            <person name="Yadav J.S."/>
            <person name="Pangilinan J."/>
            <person name="Larsson K.H."/>
            <person name="Matsuura K."/>
            <person name="Barry K."/>
            <person name="Labutti K."/>
            <person name="Kuo R."/>
            <person name="Ohm R.A."/>
            <person name="Bhattacharya S.S."/>
            <person name="Shirouzu T."/>
            <person name="Yoshinaga Y."/>
            <person name="Martin F.M."/>
            <person name="Grigoriev I.V."/>
            <person name="Hibbett D.S."/>
        </authorList>
    </citation>
    <scope>NUCLEOTIDE SEQUENCE [LARGE SCALE GENOMIC DNA]</scope>
    <source>
        <strain evidence="9 10">HHB10207 ss-3</strain>
    </source>
</reference>
<evidence type="ECO:0000256" key="2">
    <source>
        <dbReference type="ARBA" id="ARBA00006169"/>
    </source>
</evidence>
<keyword evidence="6" id="KW-0408">Iron</keyword>
<evidence type="ECO:0000256" key="3">
    <source>
        <dbReference type="ARBA" id="ARBA00021797"/>
    </source>
</evidence>
<dbReference type="PROSITE" id="PS51074">
    <property type="entry name" value="DPH_MB"/>
    <property type="match status" value="1"/>
</dbReference>
<name>A0A166EZQ5_9AGAM</name>
<dbReference type="InterPro" id="IPR007872">
    <property type="entry name" value="DPH_MB_dom"/>
</dbReference>
<dbReference type="SUPFAM" id="SSF144217">
    <property type="entry name" value="CSL zinc finger"/>
    <property type="match status" value="1"/>
</dbReference>
<feature type="non-terminal residue" evidence="9">
    <location>
        <position position="1"/>
    </location>
</feature>
<evidence type="ECO:0000256" key="4">
    <source>
        <dbReference type="ARBA" id="ARBA00022723"/>
    </source>
</evidence>
<dbReference type="STRING" id="1314776.A0A166EZQ5"/>